<reference evidence="2" key="1">
    <citation type="submission" date="2021-06" db="EMBL/GenBank/DDBJ databases">
        <authorList>
            <person name="Kallberg Y."/>
            <person name="Tangrot J."/>
            <person name="Rosling A."/>
        </authorList>
    </citation>
    <scope>NUCLEOTIDE SEQUENCE</scope>
    <source>
        <strain evidence="2">MA453B</strain>
    </source>
</reference>
<feature type="non-terminal residue" evidence="2">
    <location>
        <position position="1"/>
    </location>
</feature>
<protein>
    <submittedName>
        <fullName evidence="2">26303_t:CDS:1</fullName>
    </submittedName>
</protein>
<gene>
    <name evidence="2" type="ORF">DERYTH_LOCUS23309</name>
</gene>
<dbReference type="Proteomes" id="UP000789405">
    <property type="component" value="Unassembled WGS sequence"/>
</dbReference>
<evidence type="ECO:0000313" key="2">
    <source>
        <dbReference type="EMBL" id="CAG8800682.1"/>
    </source>
</evidence>
<evidence type="ECO:0000313" key="3">
    <source>
        <dbReference type="Proteomes" id="UP000789405"/>
    </source>
</evidence>
<accession>A0A9N9JZ09</accession>
<sequence>WNNICNCNIRNIFNNNNITEQKAQKTSWRGHRRRPTNDR</sequence>
<evidence type="ECO:0000256" key="1">
    <source>
        <dbReference type="SAM" id="MobiDB-lite"/>
    </source>
</evidence>
<keyword evidence="3" id="KW-1185">Reference proteome</keyword>
<comment type="caution">
    <text evidence="2">The sequence shown here is derived from an EMBL/GenBank/DDBJ whole genome shotgun (WGS) entry which is preliminary data.</text>
</comment>
<feature type="compositionally biased region" description="Basic residues" evidence="1">
    <location>
        <begin position="28"/>
        <end position="39"/>
    </location>
</feature>
<name>A0A9N9JZ09_9GLOM</name>
<feature type="region of interest" description="Disordered" evidence="1">
    <location>
        <begin position="18"/>
        <end position="39"/>
    </location>
</feature>
<dbReference type="AlphaFoldDB" id="A0A9N9JZ09"/>
<dbReference type="EMBL" id="CAJVPY010035097">
    <property type="protein sequence ID" value="CAG8800682.1"/>
    <property type="molecule type" value="Genomic_DNA"/>
</dbReference>
<organism evidence="2 3">
    <name type="scientific">Dentiscutata erythropus</name>
    <dbReference type="NCBI Taxonomy" id="1348616"/>
    <lineage>
        <taxon>Eukaryota</taxon>
        <taxon>Fungi</taxon>
        <taxon>Fungi incertae sedis</taxon>
        <taxon>Mucoromycota</taxon>
        <taxon>Glomeromycotina</taxon>
        <taxon>Glomeromycetes</taxon>
        <taxon>Diversisporales</taxon>
        <taxon>Gigasporaceae</taxon>
        <taxon>Dentiscutata</taxon>
    </lineage>
</organism>
<proteinExistence type="predicted"/>